<accession>A0A095ST15</accession>
<protein>
    <submittedName>
        <fullName evidence="2">Alanine acetyltransferase</fullName>
    </submittedName>
</protein>
<dbReference type="InterPro" id="IPR016181">
    <property type="entry name" value="Acyl_CoA_acyltransferase"/>
</dbReference>
<dbReference type="GO" id="GO:0016747">
    <property type="term" value="F:acyltransferase activity, transferring groups other than amino-acyl groups"/>
    <property type="evidence" value="ECO:0007669"/>
    <property type="project" value="InterPro"/>
</dbReference>
<sequence>MLTINFHPFKNLETERLLLRRLNKDDVNEVLELRGNPETMKFIPRPLAKTKEDAMVHIDMIEDKIVNNVGINWAITMKGNPKMLGIIGHYRISAENHRCEMGYMILPQYQGKGIVSEAIDVVLEYGFNDLQMHSIEAIIDPDNTASERVLQKNGFVKEAHILENELYDGKFWDTVIYSILKRNFRK</sequence>
<dbReference type="eggNOG" id="COG1670">
    <property type="taxonomic scope" value="Bacteria"/>
</dbReference>
<organism evidence="2 3">
    <name type="scientific">Flavobacterium aquatile LMG 4008 = ATCC 11947</name>
    <dbReference type="NCBI Taxonomy" id="1453498"/>
    <lineage>
        <taxon>Bacteria</taxon>
        <taxon>Pseudomonadati</taxon>
        <taxon>Bacteroidota</taxon>
        <taxon>Flavobacteriia</taxon>
        <taxon>Flavobacteriales</taxon>
        <taxon>Flavobacteriaceae</taxon>
        <taxon>Flavobacterium</taxon>
    </lineage>
</organism>
<dbReference type="PROSITE" id="PS51186">
    <property type="entry name" value="GNAT"/>
    <property type="match status" value="1"/>
</dbReference>
<gene>
    <name evidence="2" type="ORF">LG45_14930</name>
</gene>
<keyword evidence="3" id="KW-1185">Reference proteome</keyword>
<dbReference type="Proteomes" id="UP000029554">
    <property type="component" value="Unassembled WGS sequence"/>
</dbReference>
<proteinExistence type="predicted"/>
<reference evidence="2 3" key="1">
    <citation type="submission" date="2014-09" db="EMBL/GenBank/DDBJ databases">
        <title>Whole Genome Shotgun of Flavobacterium aquatile LMG 4008.</title>
        <authorList>
            <person name="Gale A.N."/>
            <person name="Pipes S.E."/>
            <person name="Newman J.D."/>
        </authorList>
    </citation>
    <scope>NUCLEOTIDE SEQUENCE [LARGE SCALE GENOMIC DNA]</scope>
    <source>
        <strain evidence="2 3">LMG 4008</strain>
    </source>
</reference>
<comment type="caution">
    <text evidence="2">The sequence shown here is derived from an EMBL/GenBank/DDBJ whole genome shotgun (WGS) entry which is preliminary data.</text>
</comment>
<dbReference type="RefSeq" id="WP_035128360.1">
    <property type="nucleotide sequence ID" value="NZ_JRHH01000005.1"/>
</dbReference>
<dbReference type="InterPro" id="IPR000182">
    <property type="entry name" value="GNAT_dom"/>
</dbReference>
<dbReference type="SUPFAM" id="SSF55729">
    <property type="entry name" value="Acyl-CoA N-acyltransferases (Nat)"/>
    <property type="match status" value="1"/>
</dbReference>
<dbReference type="STRING" id="1453498.LG45_14930"/>
<dbReference type="AlphaFoldDB" id="A0A095ST15"/>
<evidence type="ECO:0000313" key="2">
    <source>
        <dbReference type="EMBL" id="KGD67494.1"/>
    </source>
</evidence>
<evidence type="ECO:0000259" key="1">
    <source>
        <dbReference type="PROSITE" id="PS51186"/>
    </source>
</evidence>
<dbReference type="InterPro" id="IPR051531">
    <property type="entry name" value="N-acetyltransferase"/>
</dbReference>
<evidence type="ECO:0000313" key="3">
    <source>
        <dbReference type="Proteomes" id="UP000029554"/>
    </source>
</evidence>
<feature type="domain" description="N-acetyltransferase" evidence="1">
    <location>
        <begin position="17"/>
        <end position="182"/>
    </location>
</feature>
<name>A0A095ST15_9FLAO</name>
<dbReference type="PANTHER" id="PTHR43792">
    <property type="entry name" value="GNAT FAMILY, PUTATIVE (AFU_ORTHOLOGUE AFUA_3G00765)-RELATED-RELATED"/>
    <property type="match status" value="1"/>
</dbReference>
<dbReference type="Pfam" id="PF13302">
    <property type="entry name" value="Acetyltransf_3"/>
    <property type="match status" value="1"/>
</dbReference>
<dbReference type="PANTHER" id="PTHR43792:SF1">
    <property type="entry name" value="N-ACETYLTRANSFERASE DOMAIN-CONTAINING PROTEIN"/>
    <property type="match status" value="1"/>
</dbReference>
<keyword evidence="2" id="KW-0808">Transferase</keyword>
<dbReference type="EMBL" id="JRHH01000005">
    <property type="protein sequence ID" value="KGD67494.1"/>
    <property type="molecule type" value="Genomic_DNA"/>
</dbReference>
<dbReference type="OrthoDB" id="9811523at2"/>
<dbReference type="Gene3D" id="3.40.630.30">
    <property type="match status" value="1"/>
</dbReference>